<keyword evidence="8" id="KW-1185">Reference proteome</keyword>
<keyword evidence="4 6" id="KW-0472">Membrane</keyword>
<dbReference type="AlphaFoldDB" id="A0A8T0DUC3"/>
<dbReference type="OrthoDB" id="6258998at2759"/>
<dbReference type="PANTHER" id="PTHR18843:SF7">
    <property type="entry name" value="LAMINA-ASSOCIATED POLYPEPTIDE 1B ISOFORM 1-RELATED"/>
    <property type="match status" value="1"/>
</dbReference>
<evidence type="ECO:0000256" key="1">
    <source>
        <dbReference type="ARBA" id="ARBA00004370"/>
    </source>
</evidence>
<comment type="caution">
    <text evidence="7">The sequence shown here is derived from an EMBL/GenBank/DDBJ whole genome shotgun (WGS) entry which is preliminary data.</text>
</comment>
<dbReference type="InterPro" id="IPR038599">
    <property type="entry name" value="LAP1C-like_C_sf"/>
</dbReference>
<name>A0A8T0DUC3_9TREM</name>
<dbReference type="EMBL" id="JTDF01001294">
    <property type="protein sequence ID" value="KAF8570221.1"/>
    <property type="molecule type" value="Genomic_DNA"/>
</dbReference>
<evidence type="ECO:0000256" key="6">
    <source>
        <dbReference type="SAM" id="Phobius"/>
    </source>
</evidence>
<dbReference type="GO" id="GO:0061024">
    <property type="term" value="P:membrane organization"/>
    <property type="evidence" value="ECO:0007669"/>
    <property type="project" value="TreeGrafter"/>
</dbReference>
<evidence type="ECO:0000256" key="5">
    <source>
        <dbReference type="SAM" id="MobiDB-lite"/>
    </source>
</evidence>
<feature type="region of interest" description="Disordered" evidence="5">
    <location>
        <begin position="1"/>
        <end position="20"/>
    </location>
</feature>
<dbReference type="Gene3D" id="3.40.50.12190">
    <property type="match status" value="1"/>
</dbReference>
<dbReference type="GO" id="GO:0001671">
    <property type="term" value="F:ATPase activator activity"/>
    <property type="evidence" value="ECO:0007669"/>
    <property type="project" value="InterPro"/>
</dbReference>
<comment type="subcellular location">
    <subcellularLocation>
        <location evidence="1">Membrane</location>
    </subcellularLocation>
</comment>
<evidence type="ECO:0000313" key="7">
    <source>
        <dbReference type="EMBL" id="KAF8570221.1"/>
    </source>
</evidence>
<feature type="transmembrane region" description="Helical" evidence="6">
    <location>
        <begin position="124"/>
        <end position="145"/>
    </location>
</feature>
<dbReference type="GO" id="GO:0016020">
    <property type="term" value="C:membrane"/>
    <property type="evidence" value="ECO:0007669"/>
    <property type="project" value="UniProtKB-SubCell"/>
</dbReference>
<feature type="compositionally biased region" description="Low complexity" evidence="5">
    <location>
        <begin position="46"/>
        <end position="56"/>
    </location>
</feature>
<dbReference type="Proteomes" id="UP000699462">
    <property type="component" value="Unassembled WGS sequence"/>
</dbReference>
<protein>
    <submittedName>
        <fullName evidence="7">Uncharacterized protein</fullName>
    </submittedName>
</protein>
<dbReference type="PANTHER" id="PTHR18843">
    <property type="entry name" value="TORSIN-1A-INTERACTING PROTEIN"/>
    <property type="match status" value="1"/>
</dbReference>
<organism evidence="7 8">
    <name type="scientific">Paragonimus westermani</name>
    <dbReference type="NCBI Taxonomy" id="34504"/>
    <lineage>
        <taxon>Eukaryota</taxon>
        <taxon>Metazoa</taxon>
        <taxon>Spiralia</taxon>
        <taxon>Lophotrochozoa</taxon>
        <taxon>Platyhelminthes</taxon>
        <taxon>Trematoda</taxon>
        <taxon>Digenea</taxon>
        <taxon>Plagiorchiida</taxon>
        <taxon>Troglotremata</taxon>
        <taxon>Troglotrematidae</taxon>
        <taxon>Paragonimus</taxon>
    </lineage>
</organism>
<gene>
    <name evidence="7" type="ORF">P879_05674</name>
</gene>
<evidence type="ECO:0000313" key="8">
    <source>
        <dbReference type="Proteomes" id="UP000699462"/>
    </source>
</evidence>
<accession>A0A8T0DUC3</accession>
<proteinExistence type="predicted"/>
<keyword evidence="3 6" id="KW-1133">Transmembrane helix</keyword>
<evidence type="ECO:0000256" key="3">
    <source>
        <dbReference type="ARBA" id="ARBA00022989"/>
    </source>
</evidence>
<evidence type="ECO:0000256" key="4">
    <source>
        <dbReference type="ARBA" id="ARBA00023136"/>
    </source>
</evidence>
<feature type="region of interest" description="Disordered" evidence="5">
    <location>
        <begin position="40"/>
        <end position="61"/>
    </location>
</feature>
<sequence>MLKNGSSETSLSPTSSYSHISVEDSPFEKSLWSELRERRGMNTTPNSSLSSSTSKLNRTRSHSETIYSEASGDRIVNISGSTEWSSTARKVEYTYYRDEPIAGSKDFMFDGKSIDRFLLVWCKWVFYLVILFSAAAICFISINYYRRSVVRETSLHSNSLKLLTEKLSVEFPYQSRRFWTQLRAALGQQYEHILNPTAQESSLVPAVILFVNRLCNIATTDKVTDNHQRDFASSFQRFISRFGELTSSVVLREDPPTCMDILLDDGLMDKDETDRRQIERLKLDFDAQLSHSYQSKRVRCFHFGMLDRLPPEVVLLFHGVTDAQNSIYKDAVILFSLQNTFSPDNCTVGCESHISTHRQFERTVLRHLRGLWSDTLGQEEADALLSRLAPTIAVFHTPVSEGNMASRS</sequence>
<dbReference type="InterPro" id="IPR008662">
    <property type="entry name" value="TOIP1/2"/>
</dbReference>
<keyword evidence="2 6" id="KW-0812">Transmembrane</keyword>
<reference evidence="7 8" key="1">
    <citation type="submission" date="2019-07" db="EMBL/GenBank/DDBJ databases">
        <title>Annotation for the trematode Paragonimus westermani.</title>
        <authorList>
            <person name="Choi Y.-J."/>
        </authorList>
    </citation>
    <scope>NUCLEOTIDE SEQUENCE [LARGE SCALE GENOMIC DNA]</scope>
    <source>
        <strain evidence="7">180907_Pwestermani</strain>
    </source>
</reference>
<evidence type="ECO:0000256" key="2">
    <source>
        <dbReference type="ARBA" id="ARBA00022692"/>
    </source>
</evidence>